<evidence type="ECO:0000256" key="1">
    <source>
        <dbReference type="SAM" id="MobiDB-lite"/>
    </source>
</evidence>
<keyword evidence="2" id="KW-0812">Transmembrane</keyword>
<sequence length="261" mass="30062">MAAVYILLVQFIDPDALKKDDDNRPAKKEQTTDTKEQTQAPLNSTQDRTGKKVTAQDIKEINKSEDSGLNQSNGKKTQDDEDESTESSPDRIDKFVDSIEDNLAGLSEKKLTEGSFLDRVWNILKNWAHGNKAFSIILTLPLFALATRMAFRKRTYNRRYNYTEHIFVQTYIACQILIVSTILLLLRGKAELNNVYDISNWGMFLLFTWDYKQLFHGTWWQTIRRTILMFFYSLLLLILIAFILVALIVAVAFLLKSFGIS</sequence>
<protein>
    <recommendedName>
        <fullName evidence="4">DUF3667 domain-containing protein</fullName>
    </recommendedName>
</protein>
<feature type="transmembrane region" description="Helical" evidence="2">
    <location>
        <begin position="227"/>
        <end position="255"/>
    </location>
</feature>
<name>A0A645CVE0_9ZZZZ</name>
<accession>A0A645CVE0</accession>
<organism evidence="3">
    <name type="scientific">bioreactor metagenome</name>
    <dbReference type="NCBI Taxonomy" id="1076179"/>
    <lineage>
        <taxon>unclassified sequences</taxon>
        <taxon>metagenomes</taxon>
        <taxon>ecological metagenomes</taxon>
    </lineage>
</organism>
<evidence type="ECO:0000256" key="2">
    <source>
        <dbReference type="SAM" id="Phobius"/>
    </source>
</evidence>
<evidence type="ECO:0000313" key="3">
    <source>
        <dbReference type="EMBL" id="MPM80845.1"/>
    </source>
</evidence>
<gene>
    <name evidence="3" type="ORF">SDC9_127896</name>
</gene>
<dbReference type="EMBL" id="VSSQ01030345">
    <property type="protein sequence ID" value="MPM80845.1"/>
    <property type="molecule type" value="Genomic_DNA"/>
</dbReference>
<evidence type="ECO:0008006" key="4">
    <source>
        <dbReference type="Google" id="ProtNLM"/>
    </source>
</evidence>
<feature type="transmembrane region" description="Helical" evidence="2">
    <location>
        <begin position="166"/>
        <end position="186"/>
    </location>
</feature>
<keyword evidence="2" id="KW-0472">Membrane</keyword>
<proteinExistence type="predicted"/>
<dbReference type="AlphaFoldDB" id="A0A645CVE0"/>
<feature type="transmembrane region" description="Helical" evidence="2">
    <location>
        <begin position="133"/>
        <end position="151"/>
    </location>
</feature>
<feature type="region of interest" description="Disordered" evidence="1">
    <location>
        <begin position="15"/>
        <end position="91"/>
    </location>
</feature>
<reference evidence="3" key="1">
    <citation type="submission" date="2019-08" db="EMBL/GenBank/DDBJ databases">
        <authorList>
            <person name="Kucharzyk K."/>
            <person name="Murdoch R.W."/>
            <person name="Higgins S."/>
            <person name="Loffler F."/>
        </authorList>
    </citation>
    <scope>NUCLEOTIDE SEQUENCE</scope>
</reference>
<feature type="compositionally biased region" description="Basic and acidic residues" evidence="1">
    <location>
        <begin position="15"/>
        <end position="36"/>
    </location>
</feature>
<keyword evidence="2" id="KW-1133">Transmembrane helix</keyword>
<feature type="compositionally biased region" description="Basic and acidic residues" evidence="1">
    <location>
        <begin position="57"/>
        <end position="66"/>
    </location>
</feature>
<comment type="caution">
    <text evidence="3">The sequence shown here is derived from an EMBL/GenBank/DDBJ whole genome shotgun (WGS) entry which is preliminary data.</text>
</comment>